<evidence type="ECO:0000313" key="3">
    <source>
        <dbReference type="EMBL" id="SOC80009.1"/>
    </source>
</evidence>
<evidence type="ECO:0000259" key="2">
    <source>
        <dbReference type="PROSITE" id="PS50222"/>
    </source>
</evidence>
<dbReference type="PROSITE" id="PS50222">
    <property type="entry name" value="EF_HAND_2"/>
    <property type="match status" value="2"/>
</dbReference>
<feature type="domain" description="EF-hand" evidence="2">
    <location>
        <begin position="187"/>
        <end position="222"/>
    </location>
</feature>
<dbReference type="AlphaFoldDB" id="A0A285X6H4"/>
<feature type="chain" id="PRO_5013058076" description="EF-hand domain-containing protein" evidence="1">
    <location>
        <begin position="28"/>
        <end position="301"/>
    </location>
</feature>
<dbReference type="InterPro" id="IPR002048">
    <property type="entry name" value="EF_hand_dom"/>
</dbReference>
<gene>
    <name evidence="3" type="ORF">SAMN06296241_1551</name>
</gene>
<evidence type="ECO:0000256" key="1">
    <source>
        <dbReference type="SAM" id="SignalP"/>
    </source>
</evidence>
<keyword evidence="4" id="KW-1185">Reference proteome</keyword>
<organism evidence="3 4">
    <name type="scientific">Salinimicrobium sediminis</name>
    <dbReference type="NCBI Taxonomy" id="1343891"/>
    <lineage>
        <taxon>Bacteria</taxon>
        <taxon>Pseudomonadati</taxon>
        <taxon>Bacteroidota</taxon>
        <taxon>Flavobacteriia</taxon>
        <taxon>Flavobacteriales</taxon>
        <taxon>Flavobacteriaceae</taxon>
        <taxon>Salinimicrobium</taxon>
    </lineage>
</organism>
<feature type="signal peptide" evidence="1">
    <location>
        <begin position="1"/>
        <end position="27"/>
    </location>
</feature>
<dbReference type="Proteomes" id="UP000219193">
    <property type="component" value="Unassembled WGS sequence"/>
</dbReference>
<dbReference type="EMBL" id="OCMF01000001">
    <property type="protein sequence ID" value="SOC80009.1"/>
    <property type="molecule type" value="Genomic_DNA"/>
</dbReference>
<feature type="domain" description="EF-hand" evidence="2">
    <location>
        <begin position="143"/>
        <end position="178"/>
    </location>
</feature>
<protein>
    <recommendedName>
        <fullName evidence="2">EF-hand domain-containing protein</fullName>
    </recommendedName>
</protein>
<keyword evidence="1" id="KW-0732">Signal</keyword>
<dbReference type="RefSeq" id="WP_143544470.1">
    <property type="nucleotide sequence ID" value="NZ_OCMF01000001.1"/>
</dbReference>
<dbReference type="SMART" id="SM00054">
    <property type="entry name" value="EFh"/>
    <property type="match status" value="4"/>
</dbReference>
<dbReference type="InterPro" id="IPR018247">
    <property type="entry name" value="EF_Hand_1_Ca_BS"/>
</dbReference>
<dbReference type="InterPro" id="IPR011992">
    <property type="entry name" value="EF-hand-dom_pair"/>
</dbReference>
<proteinExistence type="predicted"/>
<evidence type="ECO:0000313" key="4">
    <source>
        <dbReference type="Proteomes" id="UP000219193"/>
    </source>
</evidence>
<dbReference type="Gene3D" id="1.10.238.10">
    <property type="entry name" value="EF-hand"/>
    <property type="match status" value="1"/>
</dbReference>
<dbReference type="SUPFAM" id="SSF47473">
    <property type="entry name" value="EF-hand"/>
    <property type="match status" value="1"/>
</dbReference>
<reference evidence="4" key="1">
    <citation type="submission" date="2017-09" db="EMBL/GenBank/DDBJ databases">
        <authorList>
            <person name="Varghese N."/>
            <person name="Submissions S."/>
        </authorList>
    </citation>
    <scope>NUCLEOTIDE SEQUENCE [LARGE SCALE GENOMIC DNA]</scope>
    <source>
        <strain evidence="4">CGMCC 1.12641</strain>
    </source>
</reference>
<accession>A0A285X6H4</accession>
<name>A0A285X6H4_9FLAO</name>
<sequence>MKNGKNLKKFMFYAGMLLMLVAFNSCSDDDDGTITPLPTGTFNLASDEYTLMDNTIVLESITVGQTSWLTAVNVGSEATNNFIADPVKLQQGENTDVELVFDEGAISDDGEGQQIVLRLYDDTGSTAGSWDSSDRAIAETETITVFEASESFADFDIDENGTLDADEILATYQNNFEEWDADGDGLDSEEFYNTTFANTDADDDDSISAEEWDAGFAAMFGGWIDDDFDTFDDNADDVLSLDEWNIAFADSEWFDTYDENADTLVSEDEWDAGLFADWDTTNDDLIDEDEFNVYSPYVMTW</sequence>
<dbReference type="PROSITE" id="PS00018">
    <property type="entry name" value="EF_HAND_1"/>
    <property type="match status" value="3"/>
</dbReference>
<dbReference type="GO" id="GO:0005509">
    <property type="term" value="F:calcium ion binding"/>
    <property type="evidence" value="ECO:0007669"/>
    <property type="project" value="InterPro"/>
</dbReference>
<dbReference type="OrthoDB" id="975117at2"/>